<dbReference type="PROSITE" id="PS51337">
    <property type="entry name" value="B12_BINDING_NTER"/>
    <property type="match status" value="1"/>
</dbReference>
<feature type="domain" description="B12-binding N-terminal" evidence="4">
    <location>
        <begin position="1"/>
        <end position="88"/>
    </location>
</feature>
<dbReference type="SUPFAM" id="SSF52242">
    <property type="entry name" value="Cobalamin (vitamin B12)-binding domain"/>
    <property type="match status" value="1"/>
</dbReference>
<sequence>MSNFEELAEAVYQGDDEAVIMLTKSLVESGAKPMEIVSNGLLVGMDIVAPKFKSGEMFIPEVMMCARALGEGLKIVKPLLSTEDSASVSTFVMGTVKGDLHDIGKNLVVMLLESGGFNVIDIGIDVAPETFVEAIKEHKPQIVGMCALLTTTMMAMQDTIDAITEAGLRDKVKILVGGAPLYPEFAEKIGADGYCVDAVACKEMAAQMVVNK</sequence>
<name>A0ABM9W713_9FIRM</name>
<dbReference type="InterPro" id="IPR036594">
    <property type="entry name" value="Meth_synthase_dom"/>
</dbReference>
<accession>A0ABM9W713</accession>
<keyword evidence="5" id="KW-0808">Transferase</keyword>
<dbReference type="Proteomes" id="UP000245702">
    <property type="component" value="Unassembled WGS sequence"/>
</dbReference>
<dbReference type="GO" id="GO:0008705">
    <property type="term" value="F:methionine synthase activity"/>
    <property type="evidence" value="ECO:0007669"/>
    <property type="project" value="UniProtKB-EC"/>
</dbReference>
<evidence type="ECO:0000256" key="2">
    <source>
        <dbReference type="ARBA" id="ARBA00023285"/>
    </source>
</evidence>
<evidence type="ECO:0000259" key="3">
    <source>
        <dbReference type="PROSITE" id="PS51332"/>
    </source>
</evidence>
<dbReference type="Gene3D" id="3.40.50.280">
    <property type="entry name" value="Cobalamin-binding domain"/>
    <property type="match status" value="1"/>
</dbReference>
<keyword evidence="5" id="KW-0489">Methyltransferase</keyword>
<dbReference type="Pfam" id="PF02607">
    <property type="entry name" value="B12-binding_2"/>
    <property type="match status" value="1"/>
</dbReference>
<evidence type="ECO:0000256" key="1">
    <source>
        <dbReference type="ARBA" id="ARBA00022723"/>
    </source>
</evidence>
<dbReference type="PROSITE" id="PS51332">
    <property type="entry name" value="B12_BINDING"/>
    <property type="match status" value="1"/>
</dbReference>
<organism evidence="5 6">
    <name type="scientific">Sporomusa sphaeroides DSM 2875</name>
    <dbReference type="NCBI Taxonomy" id="1337886"/>
    <lineage>
        <taxon>Bacteria</taxon>
        <taxon>Bacillati</taxon>
        <taxon>Bacillota</taxon>
        <taxon>Negativicutes</taxon>
        <taxon>Selenomonadales</taxon>
        <taxon>Sporomusaceae</taxon>
        <taxon>Sporomusa</taxon>
    </lineage>
</organism>
<evidence type="ECO:0000313" key="5">
    <source>
        <dbReference type="EMBL" id="CVK20838.1"/>
    </source>
</evidence>
<dbReference type="EC" id="2.1.1.13" evidence="5"/>
<dbReference type="PANTHER" id="PTHR45833:SF1">
    <property type="entry name" value="METHIONINE SYNTHASE"/>
    <property type="match status" value="1"/>
</dbReference>
<dbReference type="InterPro" id="IPR006158">
    <property type="entry name" value="Cobalamin-bd"/>
</dbReference>
<dbReference type="SUPFAM" id="SSF47644">
    <property type="entry name" value="Methionine synthase domain"/>
    <property type="match status" value="1"/>
</dbReference>
<gene>
    <name evidence="5" type="primary">metH_20</name>
    <name evidence="5" type="ORF">SSPH_03506</name>
</gene>
<dbReference type="InterPro" id="IPR003759">
    <property type="entry name" value="Cbl-bd_cap"/>
</dbReference>
<dbReference type="PANTHER" id="PTHR45833">
    <property type="entry name" value="METHIONINE SYNTHASE"/>
    <property type="match status" value="1"/>
</dbReference>
<keyword evidence="1" id="KW-0479">Metal-binding</keyword>
<dbReference type="SMART" id="SM01018">
    <property type="entry name" value="B12-binding_2"/>
    <property type="match status" value="1"/>
</dbReference>
<dbReference type="RefSeq" id="WP_075757988.1">
    <property type="nucleotide sequence ID" value="NZ_CP146991.1"/>
</dbReference>
<reference evidence="5 6" key="1">
    <citation type="submission" date="2016-01" db="EMBL/GenBank/DDBJ databases">
        <authorList>
            <person name="Brown R."/>
        </authorList>
    </citation>
    <scope>NUCLEOTIDE SEQUENCE [LARGE SCALE GENOMIC DNA]</scope>
    <source>
        <strain evidence="5">Sporomusa sphaeroides DSM 2875</strain>
    </source>
</reference>
<comment type="caution">
    <text evidence="5">The sequence shown here is derived from an EMBL/GenBank/DDBJ whole genome shotgun (WGS) entry which is preliminary data.</text>
</comment>
<proteinExistence type="predicted"/>
<dbReference type="InterPro" id="IPR050554">
    <property type="entry name" value="Met_Synthase/Corrinoid"/>
</dbReference>
<dbReference type="Gene3D" id="1.10.1240.10">
    <property type="entry name" value="Methionine synthase domain"/>
    <property type="match status" value="1"/>
</dbReference>
<keyword evidence="2" id="KW-0170">Cobalt</keyword>
<protein>
    <submittedName>
        <fullName evidence="5">Methionine synthase</fullName>
        <ecNumber evidence="5">2.1.1.13</ecNumber>
    </submittedName>
</protein>
<dbReference type="InterPro" id="IPR036724">
    <property type="entry name" value="Cobalamin-bd_sf"/>
</dbReference>
<dbReference type="GO" id="GO:0032259">
    <property type="term" value="P:methylation"/>
    <property type="evidence" value="ECO:0007669"/>
    <property type="project" value="UniProtKB-KW"/>
</dbReference>
<dbReference type="Pfam" id="PF02310">
    <property type="entry name" value="B12-binding"/>
    <property type="match status" value="1"/>
</dbReference>
<feature type="domain" description="B12-binding" evidence="3">
    <location>
        <begin position="88"/>
        <end position="212"/>
    </location>
</feature>
<dbReference type="CDD" id="cd02070">
    <property type="entry name" value="corrinoid_protein_B12-BD"/>
    <property type="match status" value="1"/>
</dbReference>
<keyword evidence="6" id="KW-1185">Reference proteome</keyword>
<dbReference type="EMBL" id="FCOW01000024">
    <property type="protein sequence ID" value="CVK20838.1"/>
    <property type="molecule type" value="Genomic_DNA"/>
</dbReference>
<evidence type="ECO:0000313" key="6">
    <source>
        <dbReference type="Proteomes" id="UP000245702"/>
    </source>
</evidence>
<evidence type="ECO:0000259" key="4">
    <source>
        <dbReference type="PROSITE" id="PS51337"/>
    </source>
</evidence>